<keyword evidence="7" id="KW-1185">Reference proteome</keyword>
<dbReference type="GO" id="GO:0006952">
    <property type="term" value="P:defense response"/>
    <property type="evidence" value="ECO:0007669"/>
    <property type="project" value="InterPro"/>
</dbReference>
<dbReference type="PRINTS" id="PR00364">
    <property type="entry name" value="DISEASERSIST"/>
</dbReference>
<evidence type="ECO:0000256" key="1">
    <source>
        <dbReference type="ARBA" id="ARBA00022614"/>
    </source>
</evidence>
<dbReference type="InterPro" id="IPR036390">
    <property type="entry name" value="WH_DNA-bd_sf"/>
</dbReference>
<dbReference type="Proteomes" id="UP000594261">
    <property type="component" value="Unassembled WGS sequence"/>
</dbReference>
<accession>A0A7N2N7T1</accession>
<dbReference type="RefSeq" id="XP_030949625.1">
    <property type="nucleotide sequence ID" value="XM_031093765.1"/>
</dbReference>
<dbReference type="KEGG" id="qlo:115973501"/>
<feature type="transmembrane region" description="Helical" evidence="3">
    <location>
        <begin position="985"/>
        <end position="1006"/>
    </location>
</feature>
<dbReference type="OrthoDB" id="1795455at2759"/>
<feature type="domain" description="Disease resistance protein Roq1-like winged-helix" evidence="5">
    <location>
        <begin position="256"/>
        <end position="328"/>
    </location>
</feature>
<keyword evidence="3" id="KW-1133">Transmembrane helix</keyword>
<dbReference type="AlphaFoldDB" id="A0A7N2N7T1"/>
<dbReference type="EnsemblPlants" id="QL93p0223_0043:mrna">
    <property type="protein sequence ID" value="QL93p0223_0043:mrna"/>
    <property type="gene ID" value="QL93p0223_0043"/>
</dbReference>
<name>A0A7N2N7T1_QUELO</name>
<dbReference type="SUPFAM" id="SSF52540">
    <property type="entry name" value="P-loop containing nucleoside triphosphate hydrolases"/>
    <property type="match status" value="1"/>
</dbReference>
<proteinExistence type="predicted"/>
<evidence type="ECO:0000313" key="7">
    <source>
        <dbReference type="Proteomes" id="UP000594261"/>
    </source>
</evidence>
<organism evidence="6 7">
    <name type="scientific">Quercus lobata</name>
    <name type="common">Valley oak</name>
    <dbReference type="NCBI Taxonomy" id="97700"/>
    <lineage>
        <taxon>Eukaryota</taxon>
        <taxon>Viridiplantae</taxon>
        <taxon>Streptophyta</taxon>
        <taxon>Embryophyta</taxon>
        <taxon>Tracheophyta</taxon>
        <taxon>Spermatophyta</taxon>
        <taxon>Magnoliopsida</taxon>
        <taxon>eudicotyledons</taxon>
        <taxon>Gunneridae</taxon>
        <taxon>Pentapetalae</taxon>
        <taxon>rosids</taxon>
        <taxon>fabids</taxon>
        <taxon>Fagales</taxon>
        <taxon>Fagaceae</taxon>
        <taxon>Quercus</taxon>
    </lineage>
</organism>
<gene>
    <name evidence="6" type="primary">LOC115973501</name>
</gene>
<dbReference type="Gramene" id="QL93p0223_0007:mrna">
    <property type="protein sequence ID" value="QL93p0223_0007:mrna"/>
    <property type="gene ID" value="QL93p0223_0007"/>
</dbReference>
<dbReference type="GeneID" id="115973501"/>
<dbReference type="RefSeq" id="XP_030949623.1">
    <property type="nucleotide sequence ID" value="XM_031093763.1"/>
</dbReference>
<dbReference type="Gene3D" id="3.40.50.300">
    <property type="entry name" value="P-loop containing nucleotide triphosphate hydrolases"/>
    <property type="match status" value="1"/>
</dbReference>
<sequence length="1012" mass="116409">MGKLLYVAKYPIGVNSRARDVESLIDIKSNDVRIVGIHGLGGIGKTTIAKVVYNKIVGNFERSCFLANVRENSRTDDDTIKLQEKIVSKILQNPHLKVNNVSEGINVIKEMLRSKRVLLVLDDVNESKQIENFLGKHDWLVSGSRVIITTRDKHLLTALGKVCTTKNYEVKELDNHEALELFSQYAFQKVEPDEEYSELTNQALYYAKGLPLALEIIGSNLCGETKPIWESTLRKYEKYPDERINKILEVSYDGLEENEKNIFLDISCFFKGRSIYFVENILDKCNLYPKSGIPILVHKSLVTIDQYGELSMHDLIQRMGMKIVQQESPNNPRKRSRLCNYEDAIQVLLGNKDSDYIRGIMLHSPTPVKVRLHPEVFKMMENLKFLMVDNVQISEELTYFPSGLRLLKWPKYPFNFPSNYCHQQLVALEMPESCIRLEKIFKQEYLYENLKSINLSWCEFIRKLPGFRAPNLEILELRCCENLTEVHDNIGLLDKLKYWMLQGCMKLEILPSKFNLKSLEYLNLANCRRLKNFPQIHPEMKCLKDLEINLNGTCVRKLPSSLRYLTGGLKGLYLLTVQNVDLSFAQYGFKSLTTLRLSHLDLNILLRPNYFPVLETPDLSFLQYGFLSVKFLELIFANRDMVELNIWFKPDYFPVLETLRICGSEIVTIPESITKFTRLQFLELINCRQLQEIPRLPQSIVKLEARGCPSLDLQSSRRLLDQCGEFLGILPRSNVFFDHDFGIIIPGDKTPMWFKSNDHHSVGNSISFRVGPEIPKFGVFIAFQSMKPYRFVKCNVKVLINGEAEDDSNDRSGFYPFTDYLYDHHLWFICVSRGLYYESHPSGVNHIEVVCEVNDNPDRKLIPADDNTDCIKWMGVHVECICCCPGSPIRQRRRVSPPMDLTYLGFTDGFDLGSSSMTQILPLVSSTSYCSDLNHGVSNSGGHSRRARIRLRRKIRIRLRRKSLAESRALLQPLPCGKTGLKMKLLLTLAIFVILIQSLLLLLLLLHFANNT</sequence>
<dbReference type="SUPFAM" id="SSF46785">
    <property type="entry name" value="Winged helix' DNA-binding domain"/>
    <property type="match status" value="1"/>
</dbReference>
<keyword evidence="1" id="KW-0433">Leucine-rich repeat</keyword>
<evidence type="ECO:0000313" key="6">
    <source>
        <dbReference type="EnsemblPlants" id="QL93p0223_0007:mrna"/>
    </source>
</evidence>
<protein>
    <submittedName>
        <fullName evidence="6">Uncharacterized protein</fullName>
    </submittedName>
</protein>
<dbReference type="Pfam" id="PF00931">
    <property type="entry name" value="NB-ARC"/>
    <property type="match status" value="1"/>
</dbReference>
<evidence type="ECO:0000259" key="5">
    <source>
        <dbReference type="Pfam" id="PF23282"/>
    </source>
</evidence>
<dbReference type="RefSeq" id="XP_030949626.1">
    <property type="nucleotide sequence ID" value="XM_031093766.1"/>
</dbReference>
<keyword evidence="2" id="KW-0677">Repeat</keyword>
<dbReference type="InterPro" id="IPR042197">
    <property type="entry name" value="Apaf_helical"/>
</dbReference>
<dbReference type="InterPro" id="IPR032675">
    <property type="entry name" value="LRR_dom_sf"/>
</dbReference>
<reference evidence="6" key="1">
    <citation type="submission" date="2021-01" db="UniProtKB">
        <authorList>
            <consortium name="EnsemblPlants"/>
        </authorList>
    </citation>
    <scope>IDENTIFICATION</scope>
</reference>
<dbReference type="RefSeq" id="XP_030949622.1">
    <property type="nucleotide sequence ID" value="XM_031093762.1"/>
</dbReference>
<dbReference type="InterPro" id="IPR058192">
    <property type="entry name" value="WHD_ROQ1-like"/>
</dbReference>
<dbReference type="RefSeq" id="XP_030949627.1">
    <property type="nucleotide sequence ID" value="XM_031093767.1"/>
</dbReference>
<evidence type="ECO:0000256" key="2">
    <source>
        <dbReference type="ARBA" id="ARBA00022737"/>
    </source>
</evidence>
<dbReference type="Gene3D" id="3.80.10.10">
    <property type="entry name" value="Ribonuclease Inhibitor"/>
    <property type="match status" value="2"/>
</dbReference>
<dbReference type="Pfam" id="PF23282">
    <property type="entry name" value="WHD_ROQ1"/>
    <property type="match status" value="1"/>
</dbReference>
<dbReference type="InterPro" id="IPR027417">
    <property type="entry name" value="P-loop_NTPase"/>
</dbReference>
<keyword evidence="3" id="KW-0812">Transmembrane</keyword>
<dbReference type="PANTHER" id="PTHR11017:SF570">
    <property type="entry name" value="DISEASE RESISTANCE PROTEIN (TIR-NBS CLASS)-RELATED"/>
    <property type="match status" value="1"/>
</dbReference>
<dbReference type="Gramene" id="QL93p0223_0043:mrna">
    <property type="protein sequence ID" value="QL93p0223_0043:mrna"/>
    <property type="gene ID" value="QL93p0223_0043"/>
</dbReference>
<dbReference type="RefSeq" id="XP_030949620.1">
    <property type="nucleotide sequence ID" value="XM_031093760.1"/>
</dbReference>
<dbReference type="PANTHER" id="PTHR11017">
    <property type="entry name" value="LEUCINE-RICH REPEAT-CONTAINING PROTEIN"/>
    <property type="match status" value="1"/>
</dbReference>
<dbReference type="RefSeq" id="XP_030949621.1">
    <property type="nucleotide sequence ID" value="XM_031093761.1"/>
</dbReference>
<dbReference type="GO" id="GO:0043531">
    <property type="term" value="F:ADP binding"/>
    <property type="evidence" value="ECO:0007669"/>
    <property type="project" value="InterPro"/>
</dbReference>
<feature type="domain" description="NB-ARC" evidence="4">
    <location>
        <begin position="28"/>
        <end position="189"/>
    </location>
</feature>
<dbReference type="Gene3D" id="1.10.8.430">
    <property type="entry name" value="Helical domain of apoptotic protease-activating factors"/>
    <property type="match status" value="1"/>
</dbReference>
<dbReference type="InterPro" id="IPR044974">
    <property type="entry name" value="Disease_R_plants"/>
</dbReference>
<dbReference type="SUPFAM" id="SSF52058">
    <property type="entry name" value="L domain-like"/>
    <property type="match status" value="1"/>
</dbReference>
<evidence type="ECO:0000256" key="3">
    <source>
        <dbReference type="SAM" id="Phobius"/>
    </source>
</evidence>
<evidence type="ECO:0000259" key="4">
    <source>
        <dbReference type="Pfam" id="PF00931"/>
    </source>
</evidence>
<keyword evidence="3" id="KW-0472">Membrane</keyword>
<dbReference type="EnsemblPlants" id="QL93p0223_0007:mrna">
    <property type="protein sequence ID" value="QL93p0223_0007:mrna"/>
    <property type="gene ID" value="QL93p0223_0007"/>
</dbReference>
<dbReference type="InterPro" id="IPR002182">
    <property type="entry name" value="NB-ARC"/>
</dbReference>
<dbReference type="RefSeq" id="XP_030949624.1">
    <property type="nucleotide sequence ID" value="XM_031093764.1"/>
</dbReference>